<sequence>MTSALSAFGVTTQQRVLEIPEILELVFSFLDDKSNANNITVCKRWSELALNMVWREVSDVHRLFSLLAPMQLQPLSLHDRDCKDYYIFTRTLDVSDWERFGRYARRVRALHLDENEAKTLVAREAFDEISRTRVSLNILPNLRQLTWVACNIERMRLSLMFQHENILDFAVYVHRSPTYPTSTFFKEVMLRMPRLRNLDMRFNFCANDEEGDLVELFLGLPRLKKVIMPLYTLTPVIMEKLSELKELQTVQFEFREAQGRGAIEDVARFAPQLKEGAFPALGDLSLSAKLPDMTHFLCSSFAPVNLTSLYVHTLAAASPDEVHCFLTAVTENCQLLRRLYLDFFTSMEIRSDPALPTLTWQTLRPVMYCANLVEFEVRWDKPFELTQADIEELAAKWPSIETLMLNCEPMHVAATPALDLRAVVPFARHCPRLTELGLYVNGDADFDDTELDVKPFEGLARLCMGNSPLAGSGAAALFLSRLCPLGCEVIAGVTWPDGFAIRDDVLDEETLARLNAQATTWFENWREVNRTLPLLTRLRAEERERRMAMERELEEMKAKARAWAEQANMSPVEGKDGSCVIA</sequence>
<feature type="coiled-coil region" evidence="1">
    <location>
        <begin position="539"/>
        <end position="566"/>
    </location>
</feature>
<keyword evidence="1" id="KW-0175">Coiled coil</keyword>
<name>A0A9P3LE16_9APHY</name>
<evidence type="ECO:0000256" key="1">
    <source>
        <dbReference type="SAM" id="Coils"/>
    </source>
</evidence>
<dbReference type="Pfam" id="PF12937">
    <property type="entry name" value="F-box-like"/>
    <property type="match status" value="1"/>
</dbReference>
<dbReference type="InterPro" id="IPR036047">
    <property type="entry name" value="F-box-like_dom_sf"/>
</dbReference>
<dbReference type="EMBL" id="BPQB01000017">
    <property type="protein sequence ID" value="GJE90507.1"/>
    <property type="molecule type" value="Genomic_DNA"/>
</dbReference>
<feature type="domain" description="F-box" evidence="2">
    <location>
        <begin position="20"/>
        <end position="57"/>
    </location>
</feature>
<evidence type="ECO:0000313" key="4">
    <source>
        <dbReference type="Proteomes" id="UP000703269"/>
    </source>
</evidence>
<dbReference type="InterPro" id="IPR032675">
    <property type="entry name" value="LRR_dom_sf"/>
</dbReference>
<dbReference type="AlphaFoldDB" id="A0A9P3LE16"/>
<reference evidence="3 4" key="1">
    <citation type="submission" date="2021-08" db="EMBL/GenBank/DDBJ databases">
        <title>Draft Genome Sequence of Phanerochaete sordida strain YK-624.</title>
        <authorList>
            <person name="Mori T."/>
            <person name="Dohra H."/>
            <person name="Suzuki T."/>
            <person name="Kawagishi H."/>
            <person name="Hirai H."/>
        </authorList>
    </citation>
    <scope>NUCLEOTIDE SEQUENCE [LARGE SCALE GENOMIC DNA]</scope>
    <source>
        <strain evidence="3 4">YK-624</strain>
    </source>
</reference>
<dbReference type="Gene3D" id="3.80.10.10">
    <property type="entry name" value="Ribonuclease Inhibitor"/>
    <property type="match status" value="1"/>
</dbReference>
<organism evidence="3 4">
    <name type="scientific">Phanerochaete sordida</name>
    <dbReference type="NCBI Taxonomy" id="48140"/>
    <lineage>
        <taxon>Eukaryota</taxon>
        <taxon>Fungi</taxon>
        <taxon>Dikarya</taxon>
        <taxon>Basidiomycota</taxon>
        <taxon>Agaricomycotina</taxon>
        <taxon>Agaricomycetes</taxon>
        <taxon>Polyporales</taxon>
        <taxon>Phanerochaetaceae</taxon>
        <taxon>Phanerochaete</taxon>
    </lineage>
</organism>
<evidence type="ECO:0000259" key="2">
    <source>
        <dbReference type="Pfam" id="PF12937"/>
    </source>
</evidence>
<dbReference type="CDD" id="cd09917">
    <property type="entry name" value="F-box_SF"/>
    <property type="match status" value="1"/>
</dbReference>
<comment type="caution">
    <text evidence="3">The sequence shown here is derived from an EMBL/GenBank/DDBJ whole genome shotgun (WGS) entry which is preliminary data.</text>
</comment>
<proteinExistence type="predicted"/>
<evidence type="ECO:0000313" key="3">
    <source>
        <dbReference type="EMBL" id="GJE90507.1"/>
    </source>
</evidence>
<dbReference type="InterPro" id="IPR001810">
    <property type="entry name" value="F-box_dom"/>
</dbReference>
<dbReference type="Proteomes" id="UP000703269">
    <property type="component" value="Unassembled WGS sequence"/>
</dbReference>
<gene>
    <name evidence="3" type="ORF">PsYK624_066470</name>
</gene>
<dbReference type="SUPFAM" id="SSF81383">
    <property type="entry name" value="F-box domain"/>
    <property type="match status" value="1"/>
</dbReference>
<keyword evidence="4" id="KW-1185">Reference proteome</keyword>
<accession>A0A9P3LE16</accession>
<protein>
    <submittedName>
        <fullName evidence="3">F-box protein</fullName>
    </submittedName>
</protein>
<dbReference type="OrthoDB" id="2447803at2759"/>
<dbReference type="SUPFAM" id="SSF52047">
    <property type="entry name" value="RNI-like"/>
    <property type="match status" value="1"/>
</dbReference>